<protein>
    <submittedName>
        <fullName evidence="1">A24 family peptidase</fullName>
    </submittedName>
</protein>
<gene>
    <name evidence="1" type="ORF">MNY70_03335</name>
</gene>
<organism evidence="1 2">
    <name type="scientific">Moellerella wisconsensis</name>
    <dbReference type="NCBI Taxonomy" id="158849"/>
    <lineage>
        <taxon>Bacteria</taxon>
        <taxon>Pseudomonadati</taxon>
        <taxon>Pseudomonadota</taxon>
        <taxon>Gammaproteobacteria</taxon>
        <taxon>Enterobacterales</taxon>
        <taxon>Morganellaceae</taxon>
        <taxon>Moellerella</taxon>
    </lineage>
</organism>
<reference evidence="1" key="1">
    <citation type="submission" date="2022-03" db="EMBL/GenBank/DDBJ databases">
        <title>ESBL-producing Moellerella wisconsensis and Escherichia marmotae isolated from wild game meat.</title>
        <authorList>
            <person name="Biggel M."/>
        </authorList>
    </citation>
    <scope>NUCLEOTIDE SEQUENCE</scope>
    <source>
        <strain evidence="1">W1</strain>
    </source>
</reference>
<evidence type="ECO:0000313" key="1">
    <source>
        <dbReference type="EMBL" id="UNH39520.1"/>
    </source>
</evidence>
<evidence type="ECO:0000313" key="2">
    <source>
        <dbReference type="Proteomes" id="UP000829420"/>
    </source>
</evidence>
<dbReference type="Proteomes" id="UP000829420">
    <property type="component" value="Chromosome"/>
</dbReference>
<keyword evidence="2" id="KW-1185">Reference proteome</keyword>
<proteinExistence type="predicted"/>
<accession>A0ACD3Y963</accession>
<name>A0ACD3Y963_9GAMM</name>
<dbReference type="EMBL" id="CP093255">
    <property type="protein sequence ID" value="UNH39520.1"/>
    <property type="molecule type" value="Genomic_DNA"/>
</dbReference>
<sequence>MKWTFILDANVIIEFIYYLPHIILYYMVDFIWFLFGGVNISINDFNLTIDSVNEEKNNIINFLLSFKMLEVIMALGYVIILPLIMLLLLHQIPQRLFSMPTINVSYKYLFLIFFIFIGWVLWYEKNSITLFFLTFFFLLSMTLAIIDIKLLLLPDILTFPLLWGGLIFQLLIPQGNIALGIYGVLAGYLSMLFISSMMSWHYQQPQLGHGDLKLIAAYGAWLGVLKLPYLLLGAAVCGIIHYLWLFFRSQRRSAAIPFGPSIVLSGCYWLLIDAYW</sequence>